<dbReference type="HOGENOM" id="CLU_017436_0_1_11"/>
<reference evidence="4 5" key="2">
    <citation type="journal article" date="2010" name="Stand. Genomic Sci.">
        <title>Complete genome sequence of Nakamurella multipartita type strain (Y-104).</title>
        <authorList>
            <person name="Tice H."/>
            <person name="Mayilraj S."/>
            <person name="Sims D."/>
            <person name="Lapidus A."/>
            <person name="Nolan M."/>
            <person name="Lucas S."/>
            <person name="Glavina Del Rio T."/>
            <person name="Copeland A."/>
            <person name="Cheng J.F."/>
            <person name="Meincke L."/>
            <person name="Bruce D."/>
            <person name="Goodwin L."/>
            <person name="Pitluck S."/>
            <person name="Ivanova N."/>
            <person name="Mavromatis K."/>
            <person name="Ovchinnikova G."/>
            <person name="Pati A."/>
            <person name="Chen A."/>
            <person name="Palaniappan K."/>
            <person name="Land M."/>
            <person name="Hauser L."/>
            <person name="Chang Y.J."/>
            <person name="Jeffries C.D."/>
            <person name="Detter J.C."/>
            <person name="Brettin T."/>
            <person name="Rohde M."/>
            <person name="Goker M."/>
            <person name="Bristow J."/>
            <person name="Eisen J.A."/>
            <person name="Markowitz V."/>
            <person name="Hugenholtz P."/>
            <person name="Kyrpides N.C."/>
            <person name="Klenk H.P."/>
            <person name="Chen F."/>
        </authorList>
    </citation>
    <scope>NUCLEOTIDE SEQUENCE [LARGE SCALE GENOMIC DNA]</scope>
    <source>
        <strain evidence="5">ATCC 700099 / DSM 44233 / CIP 104796 / JCM 9543 / NBRC 105858 / Y-104</strain>
    </source>
</reference>
<dbReference type="AlphaFoldDB" id="C8X9X0"/>
<evidence type="ECO:0000313" key="4">
    <source>
        <dbReference type="EMBL" id="ACV81170.1"/>
    </source>
</evidence>
<comment type="similarity">
    <text evidence="1">Belongs to the CdaR family.</text>
</comment>
<dbReference type="Pfam" id="PF13185">
    <property type="entry name" value="GAF_2"/>
    <property type="match status" value="1"/>
</dbReference>
<dbReference type="PROSITE" id="PS50890">
    <property type="entry name" value="PUA"/>
    <property type="match status" value="1"/>
</dbReference>
<keyword evidence="5" id="KW-1185">Reference proteome</keyword>
<dbReference type="InterPro" id="IPR041522">
    <property type="entry name" value="CdaR_GGDEF"/>
</dbReference>
<dbReference type="SMART" id="SM00065">
    <property type="entry name" value="GAF"/>
    <property type="match status" value="1"/>
</dbReference>
<feature type="region of interest" description="Disordered" evidence="2">
    <location>
        <begin position="417"/>
        <end position="439"/>
    </location>
</feature>
<dbReference type="STRING" id="479431.Namu_4896"/>
<dbReference type="InterPro" id="IPR051448">
    <property type="entry name" value="CdaR-like_regulators"/>
</dbReference>
<dbReference type="RefSeq" id="WP_015749979.1">
    <property type="nucleotide sequence ID" value="NC_013235.1"/>
</dbReference>
<dbReference type="OrthoDB" id="8026818at2"/>
<dbReference type="Pfam" id="PF13556">
    <property type="entry name" value="HTH_30"/>
    <property type="match status" value="1"/>
</dbReference>
<organism evidence="4 5">
    <name type="scientific">Nakamurella multipartita (strain ATCC 700099 / DSM 44233 / CIP 104796 / JCM 9543 / NBRC 105858 / Y-104)</name>
    <name type="common">Microsphaera multipartita</name>
    <dbReference type="NCBI Taxonomy" id="479431"/>
    <lineage>
        <taxon>Bacteria</taxon>
        <taxon>Bacillati</taxon>
        <taxon>Actinomycetota</taxon>
        <taxon>Actinomycetes</taxon>
        <taxon>Nakamurellales</taxon>
        <taxon>Nakamurellaceae</taxon>
        <taxon>Nakamurella</taxon>
    </lineage>
</organism>
<feature type="domain" description="GAF" evidence="3">
    <location>
        <begin position="30"/>
        <end position="187"/>
    </location>
</feature>
<dbReference type="Pfam" id="PF17853">
    <property type="entry name" value="GGDEF_2"/>
    <property type="match status" value="1"/>
</dbReference>
<dbReference type="SUPFAM" id="SSF55781">
    <property type="entry name" value="GAF domain-like"/>
    <property type="match status" value="1"/>
</dbReference>
<accession>C8X9X0</accession>
<dbReference type="Gene3D" id="1.10.10.2840">
    <property type="entry name" value="PucR C-terminal helix-turn-helix domain"/>
    <property type="match status" value="1"/>
</dbReference>
<proteinExistence type="inferred from homology"/>
<dbReference type="InParanoid" id="C8X9X0"/>
<dbReference type="InterPro" id="IPR025736">
    <property type="entry name" value="PucR_C-HTH_dom"/>
</dbReference>
<dbReference type="PANTHER" id="PTHR33744">
    <property type="entry name" value="CARBOHYDRATE DIACID REGULATOR"/>
    <property type="match status" value="1"/>
</dbReference>
<sequence precursor="true">MITVGPALDELRRWLSAVDRLALAVTSPGELPAVLDLVADTARDLLGYDFCAVLLPDPTGTHLLITGWSGLSEDYVASVNADRPVQLALNGSGQAPSGRAFSSGRTVAISDIAAEPEFVPWGGVARDQGYRAMVSVPLIADGAVLGTLNGYRAHVHDFDGDEVERLTLLANHAALALTSARLVDRLRDQAELLTKSERIHGQLLDVALGGGGLPGIVHALAELIGQPVVIEDADGQVSAVAGGAAELPPPELRAAASGDAVADGAEVAGRHVWTVWVAGDVAARLWVGPGHLSALDRRAVEHGSLVLSLELARIRTAVEVELRLRGELLTDVLGGAAADSPAVRDRAARLGHDLSGPAVVVVGRVEPADPARRILLEQRVLAAAADLAARFHPRPLVGTYRGVLAVLWPAALTDPVPDPARGTGSGPGPGTGAGAGGRLDARIGAGTGGRVGEAVRRALRSVPGVAAATVCVSPPAADYPLAFRMARGGLEIGLAGGRIDTAITLDDLGVAGLLLQVDDPGPLVAFADRTLAPVRRHDAQRGTQLLDTLRCYLAARQNRAATAQALHLHPNTVTQRLQRVESLTGLELADPEAMVQVRAALTVLDVAGFRFEDGEP</sequence>
<name>C8X9X0_NAKMY</name>
<dbReference type="InterPro" id="IPR003018">
    <property type="entry name" value="GAF"/>
</dbReference>
<protein>
    <submittedName>
        <fullName evidence="4">Transcriptional regulator, CdaR</fullName>
    </submittedName>
</protein>
<dbReference type="InterPro" id="IPR029016">
    <property type="entry name" value="GAF-like_dom_sf"/>
</dbReference>
<dbReference type="InterPro" id="IPR042070">
    <property type="entry name" value="PucR_C-HTH_sf"/>
</dbReference>
<dbReference type="Gene3D" id="3.30.450.40">
    <property type="match status" value="1"/>
</dbReference>
<dbReference type="PANTHER" id="PTHR33744:SF1">
    <property type="entry name" value="DNA-BINDING TRANSCRIPTIONAL ACTIVATOR ADER"/>
    <property type="match status" value="1"/>
</dbReference>
<evidence type="ECO:0000259" key="3">
    <source>
        <dbReference type="SMART" id="SM00065"/>
    </source>
</evidence>
<dbReference type="Proteomes" id="UP000002218">
    <property type="component" value="Chromosome"/>
</dbReference>
<dbReference type="EMBL" id="CP001737">
    <property type="protein sequence ID" value="ACV81170.1"/>
    <property type="molecule type" value="Genomic_DNA"/>
</dbReference>
<evidence type="ECO:0000256" key="2">
    <source>
        <dbReference type="SAM" id="MobiDB-lite"/>
    </source>
</evidence>
<evidence type="ECO:0000313" key="5">
    <source>
        <dbReference type="Proteomes" id="UP000002218"/>
    </source>
</evidence>
<dbReference type="KEGG" id="nml:Namu_4896"/>
<reference evidence="5" key="1">
    <citation type="submission" date="2009-09" db="EMBL/GenBank/DDBJ databases">
        <title>The complete genome of Nakamurella multipartita DSM 44233.</title>
        <authorList>
            <consortium name="US DOE Joint Genome Institute (JGI-PGF)"/>
            <person name="Lucas S."/>
            <person name="Copeland A."/>
            <person name="Lapidus A."/>
            <person name="Glavina del Rio T."/>
            <person name="Dalin E."/>
            <person name="Tice H."/>
            <person name="Bruce D."/>
            <person name="Goodwin L."/>
            <person name="Pitluck S."/>
            <person name="Kyrpides N."/>
            <person name="Mavromatis K."/>
            <person name="Ivanova N."/>
            <person name="Ovchinnikova G."/>
            <person name="Sims D."/>
            <person name="Meincke L."/>
            <person name="Brettin T."/>
            <person name="Detter J.C."/>
            <person name="Han C."/>
            <person name="Larimer F."/>
            <person name="Land M."/>
            <person name="Hauser L."/>
            <person name="Markowitz V."/>
            <person name="Cheng J.-F."/>
            <person name="Hugenholtz P."/>
            <person name="Woyke T."/>
            <person name="Wu D."/>
            <person name="Klenk H.-P."/>
            <person name="Eisen J.A."/>
        </authorList>
    </citation>
    <scope>NUCLEOTIDE SEQUENCE [LARGE SCALE GENOMIC DNA]</scope>
    <source>
        <strain evidence="5">ATCC 700099 / DSM 44233 / CIP 104796 / JCM 9543 / NBRC 105858 / Y-104</strain>
    </source>
</reference>
<feature type="compositionally biased region" description="Gly residues" evidence="2">
    <location>
        <begin position="423"/>
        <end position="437"/>
    </location>
</feature>
<evidence type="ECO:0000256" key="1">
    <source>
        <dbReference type="ARBA" id="ARBA00006754"/>
    </source>
</evidence>
<dbReference type="eggNOG" id="COG2203">
    <property type="taxonomic scope" value="Bacteria"/>
</dbReference>
<gene>
    <name evidence="4" type="ordered locus">Namu_4896</name>
</gene>
<dbReference type="eggNOG" id="COG2508">
    <property type="taxonomic scope" value="Bacteria"/>
</dbReference>